<proteinExistence type="predicted"/>
<dbReference type="HOGENOM" id="CLU_107245_0_0_1"/>
<protein>
    <submittedName>
        <fullName evidence="2">Uncharacterized protein</fullName>
    </submittedName>
</protein>
<accession>T0LC61</accession>
<gene>
    <name evidence="2" type="ORF">NAPIS_ORF00534</name>
</gene>
<evidence type="ECO:0000313" key="3">
    <source>
        <dbReference type="Proteomes" id="UP000053780"/>
    </source>
</evidence>
<organism evidence="2 3">
    <name type="scientific">Vairimorpha apis BRL 01</name>
    <dbReference type="NCBI Taxonomy" id="1037528"/>
    <lineage>
        <taxon>Eukaryota</taxon>
        <taxon>Fungi</taxon>
        <taxon>Fungi incertae sedis</taxon>
        <taxon>Microsporidia</taxon>
        <taxon>Nosematidae</taxon>
        <taxon>Vairimorpha</taxon>
    </lineage>
</organism>
<dbReference type="AlphaFoldDB" id="T0LC61"/>
<dbReference type="VEuPathDB" id="MicrosporidiaDB:NAPIS_ORF00534"/>
<reference evidence="2 3" key="1">
    <citation type="journal article" date="2013" name="BMC Genomics">
        <title>Genome sequencing and comparative genomics of honey bee microsporidia, Nosema apis reveal novel insights into host-parasite interactions.</title>
        <authorList>
            <person name="Chen Yp."/>
            <person name="Pettis J.S."/>
            <person name="Zhao Y."/>
            <person name="Liu X."/>
            <person name="Tallon L.J."/>
            <person name="Sadzewicz L.D."/>
            <person name="Li R."/>
            <person name="Zheng H."/>
            <person name="Huang S."/>
            <person name="Zhang X."/>
            <person name="Hamilton M.C."/>
            <person name="Pernal S.F."/>
            <person name="Melathopoulos A.P."/>
            <person name="Yan X."/>
            <person name="Evans J.D."/>
        </authorList>
    </citation>
    <scope>NUCLEOTIDE SEQUENCE [LARGE SCALE GENOMIC DNA]</scope>
    <source>
        <strain evidence="2 3">BRL 01</strain>
    </source>
</reference>
<feature type="chain" id="PRO_5004566837" evidence="1">
    <location>
        <begin position="18"/>
        <end position="225"/>
    </location>
</feature>
<keyword evidence="3" id="KW-1185">Reference proteome</keyword>
<feature type="signal peptide" evidence="1">
    <location>
        <begin position="1"/>
        <end position="17"/>
    </location>
</feature>
<dbReference type="EMBL" id="KE647071">
    <property type="protein sequence ID" value="EQB61869.1"/>
    <property type="molecule type" value="Genomic_DNA"/>
</dbReference>
<evidence type="ECO:0000313" key="2">
    <source>
        <dbReference type="EMBL" id="EQB61869.1"/>
    </source>
</evidence>
<keyword evidence="1" id="KW-0732">Signal</keyword>
<sequence length="225" mass="26894">MFIVLTSFILKIKLTYVFENSNIESKETKINEIKLHTEQNSSENKIVNKNQQLNIEESLSTGEQNIEIEFTKISEKYSCNNVDEVEKKQNNNVLNDLKYYSKNNEIYDENLTNTYCLDISELDNKYQNFMKNIKQLIESNDFKYLFNIIELDLRNIIINSIKYLHENDERLEKNLLELKKSQNRKQCILRFLDIIKDILKIDLKQNTYINSKSISFFNKKIKTKF</sequence>
<name>T0LC61_9MICR</name>
<dbReference type="Proteomes" id="UP000053780">
    <property type="component" value="Unassembled WGS sequence"/>
</dbReference>
<evidence type="ECO:0000256" key="1">
    <source>
        <dbReference type="SAM" id="SignalP"/>
    </source>
</evidence>